<dbReference type="EMBL" id="JACEGQ020000006">
    <property type="protein sequence ID" value="KAH8504101.1"/>
    <property type="molecule type" value="Genomic_DNA"/>
</dbReference>
<accession>A0A8T2YG77</accession>
<feature type="region of interest" description="Disordered" evidence="1">
    <location>
        <begin position="35"/>
        <end position="58"/>
    </location>
</feature>
<protein>
    <submittedName>
        <fullName evidence="2">Uncharacterized protein</fullName>
    </submittedName>
</protein>
<reference evidence="2" key="1">
    <citation type="journal article" date="2021" name="J. Hered.">
        <title>Genome Assembly of Salicaceae Populus deltoides (Eastern Cottonwood) I-69 Based on Nanopore Sequencing and Hi-C Technologies.</title>
        <authorList>
            <person name="Bai S."/>
            <person name="Wu H."/>
            <person name="Zhang J."/>
            <person name="Pan Z."/>
            <person name="Zhao W."/>
            <person name="Li Z."/>
            <person name="Tong C."/>
        </authorList>
    </citation>
    <scope>NUCLEOTIDE SEQUENCE</scope>
    <source>
        <tissue evidence="2">Leaf</tissue>
    </source>
</reference>
<gene>
    <name evidence="2" type="ORF">H0E87_011666</name>
</gene>
<evidence type="ECO:0000313" key="3">
    <source>
        <dbReference type="Proteomes" id="UP000807159"/>
    </source>
</evidence>
<sequence>MGISSPLLAKLVHVANLFRSATHLQKEFAWRLLAKPGTDDDGDNEEESDGEDCHSSSCADTGLGLFKEKVIEAPKAGGFEDKRPSKLCNESYSNYFPCLMKLESIFMSKQSPWNVDNVAFSAAYS</sequence>
<name>A0A8T2YG77_POPDE</name>
<organism evidence="2 3">
    <name type="scientific">Populus deltoides</name>
    <name type="common">Eastern poplar</name>
    <name type="synonym">Eastern cottonwood</name>
    <dbReference type="NCBI Taxonomy" id="3696"/>
    <lineage>
        <taxon>Eukaryota</taxon>
        <taxon>Viridiplantae</taxon>
        <taxon>Streptophyta</taxon>
        <taxon>Embryophyta</taxon>
        <taxon>Tracheophyta</taxon>
        <taxon>Spermatophyta</taxon>
        <taxon>Magnoliopsida</taxon>
        <taxon>eudicotyledons</taxon>
        <taxon>Gunneridae</taxon>
        <taxon>Pentapetalae</taxon>
        <taxon>rosids</taxon>
        <taxon>fabids</taxon>
        <taxon>Malpighiales</taxon>
        <taxon>Salicaceae</taxon>
        <taxon>Saliceae</taxon>
        <taxon>Populus</taxon>
    </lineage>
</organism>
<evidence type="ECO:0000256" key="1">
    <source>
        <dbReference type="SAM" id="MobiDB-lite"/>
    </source>
</evidence>
<proteinExistence type="predicted"/>
<comment type="caution">
    <text evidence="2">The sequence shown here is derived from an EMBL/GenBank/DDBJ whole genome shotgun (WGS) entry which is preliminary data.</text>
</comment>
<evidence type="ECO:0000313" key="2">
    <source>
        <dbReference type="EMBL" id="KAH8504101.1"/>
    </source>
</evidence>
<dbReference type="Proteomes" id="UP000807159">
    <property type="component" value="Chromosome 6"/>
</dbReference>
<feature type="compositionally biased region" description="Acidic residues" evidence="1">
    <location>
        <begin position="39"/>
        <end position="50"/>
    </location>
</feature>
<keyword evidence="3" id="KW-1185">Reference proteome</keyword>
<dbReference type="AlphaFoldDB" id="A0A8T2YG77"/>